<dbReference type="Gene3D" id="3.80.10.10">
    <property type="entry name" value="Ribonuclease Inhibitor"/>
    <property type="match status" value="1"/>
</dbReference>
<dbReference type="PANTHER" id="PTHR45661:SF3">
    <property type="entry name" value="IG-LIKE DOMAIN-CONTAINING PROTEIN"/>
    <property type="match status" value="1"/>
</dbReference>
<sequence>MARTDNLKNYLTDVANAIREKTNTTDKIKASEFDDKIRGISGASEQWEWALNNVINFSSANPTFFKGNKYLKVMPNYLNEECAKITNWSNAFNGCSNLVDVDIDTSAGTNFTSTFRACTKLTNESITNLNFNKMTNGFAMFGYGTKITQLPNFNHEIITNMGEMFWASALSDLGETDLSFPKVTNADYIFGETQITKVPNLSFPEATTAKGLFQSCLKLNSFLHNLDIPKVTTVYQLFKGCTSLTEIGSIEAPLATISNDMFSGCTNLVSIGNVSLDSTTNTNGFLTNCTNLKTIGVLSVPKVKSLGNPFKGCSNLESIGKFNVSSATSLPPFTDSTNLKSIDFVNSTSKVTNFSELFNGKTLLETAKGLDLSSATNVSNMFLGCSNLKNVTFAENSIKISFNLGDSPLLTDESIQSLINGLATVTSQQTLTLHADVKSKLTEEQKSAITSKNWQLA</sequence>
<reference evidence="1" key="1">
    <citation type="journal article" date="2021" name="Proc. Natl. Acad. Sci. U.S.A.">
        <title>A Catalog of Tens of Thousands of Viruses from Human Metagenomes Reveals Hidden Associations with Chronic Diseases.</title>
        <authorList>
            <person name="Tisza M.J."/>
            <person name="Buck C.B."/>
        </authorList>
    </citation>
    <scope>NUCLEOTIDE SEQUENCE</scope>
    <source>
        <strain evidence="1">CtGns7</strain>
    </source>
</reference>
<dbReference type="InterPro" id="IPR005046">
    <property type="entry name" value="DUF285"/>
</dbReference>
<evidence type="ECO:0008006" key="2">
    <source>
        <dbReference type="Google" id="ProtNLM"/>
    </source>
</evidence>
<dbReference type="PANTHER" id="PTHR45661">
    <property type="entry name" value="SURFACE ANTIGEN"/>
    <property type="match status" value="1"/>
</dbReference>
<accession>A0A8S5S9J9</accession>
<dbReference type="Pfam" id="PF13306">
    <property type="entry name" value="LRR_5"/>
    <property type="match status" value="1"/>
</dbReference>
<dbReference type="Pfam" id="PF03382">
    <property type="entry name" value="DUF285"/>
    <property type="match status" value="1"/>
</dbReference>
<dbReference type="EMBL" id="BK032555">
    <property type="protein sequence ID" value="DAF47359.1"/>
    <property type="molecule type" value="Genomic_DNA"/>
</dbReference>
<dbReference type="InterPro" id="IPR032675">
    <property type="entry name" value="LRR_dom_sf"/>
</dbReference>
<dbReference type="InterPro" id="IPR053139">
    <property type="entry name" value="Surface_bspA-like"/>
</dbReference>
<proteinExistence type="predicted"/>
<protein>
    <recommendedName>
        <fullName evidence="2">BspA family leucine-rich repeat surface protein</fullName>
    </recommendedName>
</protein>
<evidence type="ECO:0000313" key="1">
    <source>
        <dbReference type="EMBL" id="DAF47359.1"/>
    </source>
</evidence>
<dbReference type="SUPFAM" id="SSF52058">
    <property type="entry name" value="L domain-like"/>
    <property type="match status" value="1"/>
</dbReference>
<dbReference type="InterPro" id="IPR026906">
    <property type="entry name" value="LRR_5"/>
</dbReference>
<name>A0A8S5S9J9_9VIRU</name>
<organism evidence="1">
    <name type="scientific">Phage sp. ctGns7</name>
    <dbReference type="NCBI Taxonomy" id="2828003"/>
    <lineage>
        <taxon>Viruses</taxon>
    </lineage>
</organism>